<feature type="compositionally biased region" description="Acidic residues" evidence="1">
    <location>
        <begin position="123"/>
        <end position="134"/>
    </location>
</feature>
<reference evidence="2 3" key="2">
    <citation type="journal article" date="2022" name="Mol. Biol. Evol.">
        <title>Comparative Genomics Reveals Insights into the Divergent Evolution of Astigmatic Mites and Household Pest Adaptations.</title>
        <authorList>
            <person name="Xiong Q."/>
            <person name="Wan A.T."/>
            <person name="Liu X."/>
            <person name="Fung C.S."/>
            <person name="Xiao X."/>
            <person name="Malainual N."/>
            <person name="Hou J."/>
            <person name="Wang L."/>
            <person name="Wang M."/>
            <person name="Yang K.Y."/>
            <person name="Cui Y."/>
            <person name="Leung E.L."/>
            <person name="Nong W."/>
            <person name="Shin S.K."/>
            <person name="Au S.W."/>
            <person name="Jeong K.Y."/>
            <person name="Chew F.T."/>
            <person name="Hui J.H."/>
            <person name="Leung T.F."/>
            <person name="Tungtrongchitr A."/>
            <person name="Zhong N."/>
            <person name="Liu Z."/>
            <person name="Tsui S.K."/>
        </authorList>
    </citation>
    <scope>NUCLEOTIDE SEQUENCE [LARGE SCALE GENOMIC DNA]</scope>
    <source>
        <strain evidence="2">Derp</strain>
    </source>
</reference>
<accession>A0ABQ8J9I7</accession>
<gene>
    <name evidence="2" type="ORF">DERP_011145</name>
</gene>
<feature type="compositionally biased region" description="Polar residues" evidence="1">
    <location>
        <begin position="147"/>
        <end position="161"/>
    </location>
</feature>
<evidence type="ECO:0000313" key="2">
    <source>
        <dbReference type="EMBL" id="KAH9419050.1"/>
    </source>
</evidence>
<reference evidence="2 3" key="1">
    <citation type="journal article" date="2018" name="J. Allergy Clin. Immunol.">
        <title>High-quality assembly of Dermatophagoides pteronyssinus genome and transcriptome reveals a wide range of novel allergens.</title>
        <authorList>
            <person name="Liu X.Y."/>
            <person name="Yang K.Y."/>
            <person name="Wang M.Q."/>
            <person name="Kwok J.S."/>
            <person name="Zeng X."/>
            <person name="Yang Z."/>
            <person name="Xiao X.J."/>
            <person name="Lau C.P."/>
            <person name="Li Y."/>
            <person name="Huang Z.M."/>
            <person name="Ba J.G."/>
            <person name="Yim A.K."/>
            <person name="Ouyang C.Y."/>
            <person name="Ngai S.M."/>
            <person name="Chan T.F."/>
            <person name="Leung E.L."/>
            <person name="Liu L."/>
            <person name="Liu Z.G."/>
            <person name="Tsui S.K."/>
        </authorList>
    </citation>
    <scope>NUCLEOTIDE SEQUENCE [LARGE SCALE GENOMIC DNA]</scope>
    <source>
        <strain evidence="2">Derp</strain>
    </source>
</reference>
<dbReference type="Proteomes" id="UP000887458">
    <property type="component" value="Unassembled WGS sequence"/>
</dbReference>
<dbReference type="EMBL" id="NJHN03000061">
    <property type="protein sequence ID" value="KAH9419050.1"/>
    <property type="molecule type" value="Genomic_DNA"/>
</dbReference>
<evidence type="ECO:0000313" key="3">
    <source>
        <dbReference type="Proteomes" id="UP000887458"/>
    </source>
</evidence>
<comment type="caution">
    <text evidence="2">The sequence shown here is derived from an EMBL/GenBank/DDBJ whole genome shotgun (WGS) entry which is preliminary data.</text>
</comment>
<keyword evidence="3" id="KW-1185">Reference proteome</keyword>
<protein>
    <submittedName>
        <fullName evidence="2">Uncharacterized protein</fullName>
    </submittedName>
</protein>
<proteinExistence type="predicted"/>
<organism evidence="2 3">
    <name type="scientific">Dermatophagoides pteronyssinus</name>
    <name type="common">European house dust mite</name>
    <dbReference type="NCBI Taxonomy" id="6956"/>
    <lineage>
        <taxon>Eukaryota</taxon>
        <taxon>Metazoa</taxon>
        <taxon>Ecdysozoa</taxon>
        <taxon>Arthropoda</taxon>
        <taxon>Chelicerata</taxon>
        <taxon>Arachnida</taxon>
        <taxon>Acari</taxon>
        <taxon>Acariformes</taxon>
        <taxon>Sarcoptiformes</taxon>
        <taxon>Astigmata</taxon>
        <taxon>Psoroptidia</taxon>
        <taxon>Analgoidea</taxon>
        <taxon>Pyroglyphidae</taxon>
        <taxon>Dermatophagoidinae</taxon>
        <taxon>Dermatophagoides</taxon>
    </lineage>
</organism>
<evidence type="ECO:0000256" key="1">
    <source>
        <dbReference type="SAM" id="MobiDB-lite"/>
    </source>
</evidence>
<sequence length="205" mass="23794">MHVSDFWTDEQRKFVAYHQWPTDGSDYAIVIGIPQQFQQYNYKSIAMNEVNYIHSIDHRTIIINALKFECAIEISDSYKMASIFYTIYGKIPCFYWDLIITNPNHNSFCLLNRNYSRLNNNEPELEQDDDDDDNNNSTIRLPPPSIPTSDGQSTSASTTYSMPPPTTEMDVLIEQTEIMIIDDGQNDGQFWDEEELDEIVFGDDF</sequence>
<name>A0ABQ8J9I7_DERPT</name>
<feature type="region of interest" description="Disordered" evidence="1">
    <location>
        <begin position="121"/>
        <end position="166"/>
    </location>
</feature>